<dbReference type="AlphaFoldDB" id="A0A919KTK0"/>
<keyword evidence="1 2" id="KW-0456">Lyase</keyword>
<reference evidence="4" key="1">
    <citation type="journal article" date="2014" name="Int. J. Syst. Evol. Microbiol.">
        <title>Complete genome sequence of Corynebacterium casei LMG S-19264T (=DSM 44701T), isolated from a smear-ripened cheese.</title>
        <authorList>
            <consortium name="US DOE Joint Genome Institute (JGI-PGF)"/>
            <person name="Walter F."/>
            <person name="Albersmeier A."/>
            <person name="Kalinowski J."/>
            <person name="Ruckert C."/>
        </authorList>
    </citation>
    <scope>NUCLEOTIDE SEQUENCE</scope>
    <source>
        <strain evidence="4">JCM 4646</strain>
    </source>
</reference>
<dbReference type="InterPro" id="IPR011050">
    <property type="entry name" value="Pectin_lyase_fold/virulence"/>
</dbReference>
<dbReference type="Proteomes" id="UP000617734">
    <property type="component" value="Unassembled WGS sequence"/>
</dbReference>
<evidence type="ECO:0000313" key="5">
    <source>
        <dbReference type="Proteomes" id="UP000617734"/>
    </source>
</evidence>
<dbReference type="GO" id="GO:0005576">
    <property type="term" value="C:extracellular region"/>
    <property type="evidence" value="ECO:0007669"/>
    <property type="project" value="UniProtKB-SubCell"/>
</dbReference>
<dbReference type="EMBL" id="BNBO01000017">
    <property type="protein sequence ID" value="GHH72069.1"/>
    <property type="molecule type" value="Genomic_DNA"/>
</dbReference>
<dbReference type="SUPFAM" id="SSF51126">
    <property type="entry name" value="Pectin lyase-like"/>
    <property type="match status" value="1"/>
</dbReference>
<dbReference type="InterPro" id="IPR006311">
    <property type="entry name" value="TAT_signal"/>
</dbReference>
<dbReference type="GeneID" id="95353856"/>
<proteinExistence type="inferred from homology"/>
<keyword evidence="2" id="KW-0119">Carbohydrate metabolism</keyword>
<dbReference type="SMART" id="SM00656">
    <property type="entry name" value="Amb_all"/>
    <property type="match status" value="1"/>
</dbReference>
<comment type="subcellular location">
    <subcellularLocation>
        <location evidence="2">Secreted</location>
    </subcellularLocation>
</comment>
<comment type="similarity">
    <text evidence="2">Belongs to the polysaccharide lyase 1 family.</text>
</comment>
<organism evidence="4 5">
    <name type="scientific">Kitasatospora indigofera</name>
    <dbReference type="NCBI Taxonomy" id="67307"/>
    <lineage>
        <taxon>Bacteria</taxon>
        <taxon>Bacillati</taxon>
        <taxon>Actinomycetota</taxon>
        <taxon>Actinomycetes</taxon>
        <taxon>Kitasatosporales</taxon>
        <taxon>Streptomycetaceae</taxon>
        <taxon>Kitasatospora</taxon>
    </lineage>
</organism>
<evidence type="ECO:0000256" key="2">
    <source>
        <dbReference type="RuleBase" id="RU361173"/>
    </source>
</evidence>
<dbReference type="GO" id="GO:0000272">
    <property type="term" value="P:polysaccharide catabolic process"/>
    <property type="evidence" value="ECO:0007669"/>
    <property type="project" value="UniProtKB-KW"/>
</dbReference>
<keyword evidence="5" id="KW-1185">Reference proteome</keyword>
<dbReference type="PANTHER" id="PTHR31683:SF18">
    <property type="entry name" value="PECTATE LYASE 21-RELATED"/>
    <property type="match status" value="1"/>
</dbReference>
<evidence type="ECO:0000313" key="4">
    <source>
        <dbReference type="EMBL" id="GHH72069.1"/>
    </source>
</evidence>
<reference evidence="4" key="2">
    <citation type="submission" date="2020-09" db="EMBL/GenBank/DDBJ databases">
        <authorList>
            <person name="Sun Q."/>
            <person name="Ohkuma M."/>
        </authorList>
    </citation>
    <scope>NUCLEOTIDE SEQUENCE</scope>
    <source>
        <strain evidence="4">JCM 4646</strain>
    </source>
</reference>
<name>A0A919KTK0_9ACTN</name>
<dbReference type="InterPro" id="IPR002022">
    <property type="entry name" value="Pec_lyase"/>
</dbReference>
<dbReference type="InterPro" id="IPR012334">
    <property type="entry name" value="Pectin_lyas_fold"/>
</dbReference>
<dbReference type="PROSITE" id="PS51318">
    <property type="entry name" value="TAT"/>
    <property type="match status" value="1"/>
</dbReference>
<dbReference type="Pfam" id="PF00544">
    <property type="entry name" value="Pectate_lyase_4"/>
    <property type="match status" value="1"/>
</dbReference>
<protein>
    <submittedName>
        <fullName evidence="4">Pectate lyase</fullName>
    </submittedName>
</protein>
<gene>
    <name evidence="4" type="primary">pel</name>
    <name evidence="4" type="ORF">GCM10018781_34330</name>
</gene>
<dbReference type="RefSeq" id="WP_190211716.1">
    <property type="nucleotide sequence ID" value="NZ_BNBO01000017.1"/>
</dbReference>
<dbReference type="Gene3D" id="2.160.20.10">
    <property type="entry name" value="Single-stranded right-handed beta-helix, Pectin lyase-like"/>
    <property type="match status" value="1"/>
</dbReference>
<evidence type="ECO:0000256" key="1">
    <source>
        <dbReference type="ARBA" id="ARBA00023239"/>
    </source>
</evidence>
<dbReference type="InterPro" id="IPR045032">
    <property type="entry name" value="PEL"/>
</dbReference>
<sequence length="463" mass="47813">MSAPSHRRSPAARRFALLGAAVLAAAGLGAVPLVMSAQAAVADLGHATLPAKDGWAAAGSGTTGGGAAADKAHVFTVTDRAGLVRALKAGPAGAPRIIQVKGLIDANTDDSGKPLDCADYASGTGYSLAGYLKAYDPAAWGRSKLPSGPQEDARAAAQARQAARVVLPVPSRTTVVGVPGTGATITGGSLQLKDADNVIVRNLSFTDTRDCFPQWDPTDGSSGNWNSAYDSVTLRGATHVWADHNTFGDGPHYDRSNPAYFGREYQVHDGALDITKASDLVTVEYNRFTNHDKTMLIGSSDNDTKLRVTLHHNVFQGIVQRAPLARVGQIHLYNNYYATAQLNGYTASYSINARAGAQVVAQGNYWALSADRKVSQLLSGDGTGAVAGSGNLVDGKVTDLVAAYNAANSKKIKATVNWTPTLTAGYRADATGLPGELARTAGAGVLTAAGTVAPRQATGAVTG</sequence>
<feature type="domain" description="Pectate lyase" evidence="3">
    <location>
        <begin position="134"/>
        <end position="372"/>
    </location>
</feature>
<accession>A0A919KTK0</accession>
<dbReference type="PANTHER" id="PTHR31683">
    <property type="entry name" value="PECTATE LYASE 18-RELATED"/>
    <property type="match status" value="1"/>
</dbReference>
<keyword evidence="2" id="KW-0624">Polysaccharide degradation</keyword>
<comment type="caution">
    <text evidence="4">The sequence shown here is derived from an EMBL/GenBank/DDBJ whole genome shotgun (WGS) entry which is preliminary data.</text>
</comment>
<dbReference type="GO" id="GO:0030570">
    <property type="term" value="F:pectate lyase activity"/>
    <property type="evidence" value="ECO:0007669"/>
    <property type="project" value="InterPro"/>
</dbReference>
<keyword evidence="2" id="KW-0964">Secreted</keyword>
<evidence type="ECO:0000259" key="3">
    <source>
        <dbReference type="SMART" id="SM00656"/>
    </source>
</evidence>